<evidence type="ECO:0000313" key="2">
    <source>
        <dbReference type="EMBL" id="KLL10572.1"/>
    </source>
</evidence>
<organism evidence="2 3">
    <name type="scientific">Protofrankia coriariae</name>
    <dbReference type="NCBI Taxonomy" id="1562887"/>
    <lineage>
        <taxon>Bacteria</taxon>
        <taxon>Bacillati</taxon>
        <taxon>Actinomycetota</taxon>
        <taxon>Actinomycetes</taxon>
        <taxon>Frankiales</taxon>
        <taxon>Frankiaceae</taxon>
        <taxon>Protofrankia</taxon>
    </lineage>
</organism>
<keyword evidence="1" id="KW-0812">Transmembrane</keyword>
<dbReference type="EMBL" id="JWIO01000029">
    <property type="protein sequence ID" value="KLL10572.1"/>
    <property type="molecule type" value="Genomic_DNA"/>
</dbReference>
<evidence type="ECO:0000256" key="1">
    <source>
        <dbReference type="SAM" id="Phobius"/>
    </source>
</evidence>
<protein>
    <recommendedName>
        <fullName evidence="4">Preprotein translocase subunit SecE</fullName>
    </recommendedName>
</protein>
<comment type="caution">
    <text evidence="2">The sequence shown here is derived from an EMBL/GenBank/DDBJ whole genome shotgun (WGS) entry which is preliminary data.</text>
</comment>
<keyword evidence="1" id="KW-1133">Transmembrane helix</keyword>
<evidence type="ECO:0008006" key="4">
    <source>
        <dbReference type="Google" id="ProtNLM"/>
    </source>
</evidence>
<name>A0ABR5F1L5_9ACTN</name>
<sequence>MIFPVGGVVFDHLRTWWSRVYTRVRDMPPDERDRGSTTEQVIWIAFLAGLALTVIGIFGPQILDAAQNIVFK</sequence>
<dbReference type="Proteomes" id="UP000035425">
    <property type="component" value="Unassembled WGS sequence"/>
</dbReference>
<dbReference type="RefSeq" id="WP_047224049.1">
    <property type="nucleotide sequence ID" value="NZ_JWIO01000029.1"/>
</dbReference>
<gene>
    <name evidence="2" type="ORF">FrCorBMG51_17015</name>
</gene>
<keyword evidence="3" id="KW-1185">Reference proteome</keyword>
<reference evidence="2 3" key="1">
    <citation type="submission" date="2014-12" db="EMBL/GenBank/DDBJ databases">
        <title>Frankia sp. BMG5.1 draft genome.</title>
        <authorList>
            <person name="Gtari M."/>
            <person name="Ghodhbane-Gtari F."/>
            <person name="Nouioui I."/>
            <person name="Ktari A."/>
            <person name="Hezbri K."/>
            <person name="Mimouni W."/>
            <person name="Sbissi I."/>
            <person name="Ayari A."/>
            <person name="Yamanaka T."/>
            <person name="Normand P."/>
            <person name="Tisa L.S."/>
            <person name="Boudabous A."/>
        </authorList>
    </citation>
    <scope>NUCLEOTIDE SEQUENCE [LARGE SCALE GENOMIC DNA]</scope>
    <source>
        <strain evidence="2 3">BMG5.1</strain>
    </source>
</reference>
<accession>A0ABR5F1L5</accession>
<feature type="transmembrane region" description="Helical" evidence="1">
    <location>
        <begin position="41"/>
        <end position="63"/>
    </location>
</feature>
<evidence type="ECO:0000313" key="3">
    <source>
        <dbReference type="Proteomes" id="UP000035425"/>
    </source>
</evidence>
<proteinExistence type="predicted"/>
<keyword evidence="1" id="KW-0472">Membrane</keyword>